<feature type="transmembrane region" description="Helical" evidence="10">
    <location>
        <begin position="446"/>
        <end position="468"/>
    </location>
</feature>
<feature type="region of interest" description="Disordered" evidence="9">
    <location>
        <begin position="1"/>
        <end position="80"/>
    </location>
</feature>
<dbReference type="InterPro" id="IPR002549">
    <property type="entry name" value="AI-2E-like"/>
</dbReference>
<comment type="subcellular location">
    <subcellularLocation>
        <location evidence="1">Membrane</location>
        <topology evidence="1">Multi-pass membrane protein</topology>
    </subcellularLocation>
</comment>
<dbReference type="AlphaFoldDB" id="A0A9P1CG84"/>
<dbReference type="GO" id="GO:0048471">
    <property type="term" value="C:perinuclear region of cytoplasm"/>
    <property type="evidence" value="ECO:0007669"/>
    <property type="project" value="TreeGrafter"/>
</dbReference>
<dbReference type="GO" id="GO:0031267">
    <property type="term" value="F:small GTPase binding"/>
    <property type="evidence" value="ECO:0007669"/>
    <property type="project" value="TreeGrafter"/>
</dbReference>
<protein>
    <recommendedName>
        <fullName evidence="14">Protein NLRC3</fullName>
    </recommendedName>
</protein>
<reference evidence="12 13" key="2">
    <citation type="submission" date="2024-05" db="EMBL/GenBank/DDBJ databases">
        <authorList>
            <person name="Chen Y."/>
            <person name="Shah S."/>
            <person name="Dougan E. K."/>
            <person name="Thang M."/>
            <person name="Chan C."/>
        </authorList>
    </citation>
    <scope>NUCLEOTIDE SEQUENCE [LARGE SCALE GENOMIC DNA]</scope>
</reference>
<dbReference type="GO" id="GO:0016020">
    <property type="term" value="C:membrane"/>
    <property type="evidence" value="ECO:0007669"/>
    <property type="project" value="UniProtKB-SubCell"/>
</dbReference>
<comment type="similarity">
    <text evidence="2">Belongs to the autoinducer-2 exporter (AI-2E) (TC 2.A.86) family.</text>
</comment>
<dbReference type="InterPro" id="IPR027038">
    <property type="entry name" value="RanGap"/>
</dbReference>
<name>A0A9P1CG84_9DINO</name>
<comment type="caution">
    <text evidence="11">The sequence shown here is derived from an EMBL/GenBank/DDBJ whole genome shotgun (WGS) entry which is preliminary data.</text>
</comment>
<dbReference type="GO" id="GO:0005829">
    <property type="term" value="C:cytosol"/>
    <property type="evidence" value="ECO:0007669"/>
    <property type="project" value="TreeGrafter"/>
</dbReference>
<evidence type="ECO:0000256" key="8">
    <source>
        <dbReference type="ARBA" id="ARBA00023136"/>
    </source>
</evidence>
<organism evidence="11">
    <name type="scientific">Cladocopium goreaui</name>
    <dbReference type="NCBI Taxonomy" id="2562237"/>
    <lineage>
        <taxon>Eukaryota</taxon>
        <taxon>Sar</taxon>
        <taxon>Alveolata</taxon>
        <taxon>Dinophyceae</taxon>
        <taxon>Suessiales</taxon>
        <taxon>Symbiodiniaceae</taxon>
        <taxon>Cladocopium</taxon>
    </lineage>
</organism>
<feature type="transmembrane region" description="Helical" evidence="10">
    <location>
        <begin position="359"/>
        <end position="381"/>
    </location>
</feature>
<feature type="non-terminal residue" evidence="11">
    <location>
        <position position="901"/>
    </location>
</feature>
<dbReference type="Pfam" id="PF01594">
    <property type="entry name" value="AI-2E_transport"/>
    <property type="match status" value="1"/>
</dbReference>
<gene>
    <name evidence="11" type="ORF">C1SCF055_LOCUS18009</name>
</gene>
<dbReference type="GO" id="GO:0005096">
    <property type="term" value="F:GTPase activator activity"/>
    <property type="evidence" value="ECO:0007669"/>
    <property type="project" value="UniProtKB-KW"/>
</dbReference>
<keyword evidence="5 10" id="KW-0812">Transmembrane</keyword>
<feature type="transmembrane region" description="Helical" evidence="10">
    <location>
        <begin position="114"/>
        <end position="133"/>
    </location>
</feature>
<evidence type="ECO:0000256" key="6">
    <source>
        <dbReference type="ARBA" id="ARBA00022737"/>
    </source>
</evidence>
<keyword evidence="4" id="KW-0433">Leucine-rich repeat</keyword>
<evidence type="ECO:0000256" key="5">
    <source>
        <dbReference type="ARBA" id="ARBA00022692"/>
    </source>
</evidence>
<feature type="transmembrane region" description="Helical" evidence="10">
    <location>
        <begin position="319"/>
        <end position="338"/>
    </location>
</feature>
<dbReference type="SUPFAM" id="SSF52047">
    <property type="entry name" value="RNI-like"/>
    <property type="match status" value="1"/>
</dbReference>
<feature type="compositionally biased region" description="Basic and acidic residues" evidence="9">
    <location>
        <begin position="1"/>
        <end position="17"/>
    </location>
</feature>
<keyword evidence="13" id="KW-1185">Reference proteome</keyword>
<keyword evidence="6" id="KW-0677">Repeat</keyword>
<dbReference type="PANTHER" id="PTHR24113:SF12">
    <property type="entry name" value="RAN GTPASE-ACTIVATING PROTEIN 1"/>
    <property type="match status" value="1"/>
</dbReference>
<dbReference type="Proteomes" id="UP001152797">
    <property type="component" value="Unassembled WGS sequence"/>
</dbReference>
<dbReference type="GO" id="GO:0005634">
    <property type="term" value="C:nucleus"/>
    <property type="evidence" value="ECO:0007669"/>
    <property type="project" value="TreeGrafter"/>
</dbReference>
<dbReference type="PANTHER" id="PTHR24113">
    <property type="entry name" value="RAN GTPASE-ACTIVATING PROTEIN 1"/>
    <property type="match status" value="1"/>
</dbReference>
<accession>A0A9P1CG84</accession>
<proteinExistence type="inferred from homology"/>
<evidence type="ECO:0000256" key="4">
    <source>
        <dbReference type="ARBA" id="ARBA00022614"/>
    </source>
</evidence>
<reference evidence="11" key="1">
    <citation type="submission" date="2022-10" db="EMBL/GenBank/DDBJ databases">
        <authorList>
            <person name="Chen Y."/>
            <person name="Dougan E. K."/>
            <person name="Chan C."/>
            <person name="Rhodes N."/>
            <person name="Thang M."/>
        </authorList>
    </citation>
    <scope>NUCLEOTIDE SEQUENCE</scope>
</reference>
<dbReference type="EMBL" id="CAMXCT010001549">
    <property type="protein sequence ID" value="CAI3991074.1"/>
    <property type="molecule type" value="Genomic_DNA"/>
</dbReference>
<dbReference type="Pfam" id="PF13516">
    <property type="entry name" value="LRR_6"/>
    <property type="match status" value="3"/>
</dbReference>
<dbReference type="OrthoDB" id="272549at2759"/>
<feature type="transmembrane region" description="Helical" evidence="10">
    <location>
        <begin position="422"/>
        <end position="440"/>
    </location>
</feature>
<evidence type="ECO:0008006" key="14">
    <source>
        <dbReference type="Google" id="ProtNLM"/>
    </source>
</evidence>
<dbReference type="Gene3D" id="3.80.10.10">
    <property type="entry name" value="Ribonuclease Inhibitor"/>
    <property type="match status" value="2"/>
</dbReference>
<evidence type="ECO:0000256" key="1">
    <source>
        <dbReference type="ARBA" id="ARBA00004141"/>
    </source>
</evidence>
<evidence type="ECO:0000313" key="11">
    <source>
        <dbReference type="EMBL" id="CAI3991074.1"/>
    </source>
</evidence>
<feature type="transmembrane region" description="Helical" evidence="10">
    <location>
        <begin position="139"/>
        <end position="156"/>
    </location>
</feature>
<dbReference type="EMBL" id="CAMXCT030001549">
    <property type="protein sequence ID" value="CAL4778386.1"/>
    <property type="molecule type" value="Genomic_DNA"/>
</dbReference>
<keyword evidence="3" id="KW-0343">GTPase activation</keyword>
<keyword evidence="8 10" id="KW-0472">Membrane</keyword>
<keyword evidence="7 10" id="KW-1133">Transmembrane helix</keyword>
<evidence type="ECO:0000313" key="12">
    <source>
        <dbReference type="EMBL" id="CAL4778386.1"/>
    </source>
</evidence>
<feature type="transmembrane region" description="Helical" evidence="10">
    <location>
        <begin position="234"/>
        <end position="255"/>
    </location>
</feature>
<dbReference type="SMART" id="SM00368">
    <property type="entry name" value="LRR_RI"/>
    <property type="match status" value="8"/>
</dbReference>
<evidence type="ECO:0000256" key="7">
    <source>
        <dbReference type="ARBA" id="ARBA00022989"/>
    </source>
</evidence>
<feature type="transmembrane region" description="Helical" evidence="10">
    <location>
        <begin position="387"/>
        <end position="410"/>
    </location>
</feature>
<evidence type="ECO:0000256" key="3">
    <source>
        <dbReference type="ARBA" id="ARBA00022468"/>
    </source>
</evidence>
<feature type="compositionally biased region" description="Polar residues" evidence="9">
    <location>
        <begin position="63"/>
        <end position="73"/>
    </location>
</feature>
<sequence>MEEFELRAPRDRSRSDLAARSMEQNDAQMGGELRFTGTIVEEPGTSNPRRPEVELPFRDRAQTENPNASSSGVTRRRAAERINSSGLREVTPDRLRRGEGPGVMKTVAAQIRGFYLLKFAVSVTACYLTIQLLRKFAEVLLPFIFAVLVTIILEPLKKFVMRVLCRLVVRVFLALHMDFCVDGVQMTGTGNRHPSIDSMGMEGQPIYGSLPEDSEDMNAPSTRASMPAPTVKKLLIALSIFYCLAFSARVFWLVARVFLRAAAGISQDMQYYKEGAARLKSWMKEYISGLHIESLDFNDVLDELLHEVENLGTVLTQSLLNFMVQGVVTFIFLIYMLWSPVKMDGSAMATEAFHSTSRYLKVKFGISAFTGLTMGLLLFTMGLDLPAAFGLLSFLCNFLPGIGSLVASIMPCMLSIIDVRKAPMQVAVAFIMQMFVHFLIDFLVEPVVFGISVEMNSVIVILGIWFFYQPFSWLAHDAMKCAASGCPAAGLRKCGRCGQVNYCYWFSGLPEESLALAQVEVHKHLQHVLRAQEASEAELPVELQRTLARLARDERLHELRFSGLASSHAQTLGLALADAAQRSSLQRLRLEECRITAEAVQHWAPRALSELKELKVLNLAHNQLEVRGLEIVVQALGSSQLEELVLTDNLLGPKAGQLVAELLLQVPSLATVDLSENFLQEEGAAMIAKVLRGRPLAMRLSLDLSSNDLRVAGAKALASLLEVDSVRSMELASNRLHDFGIKAMAQVLKGNRCLTFLGLQENNISDEGVTALLEALCENEKLQTLELDYNAISDAALAALTAAMPTCRITSAGNRPKQPGMMSGSVTGGYDDDTAAFFDGVFAGRWMSSVGEPRGEEDIDDYHSEVHPKDEGRVDATAPVCGEIQRYEDLWTMLMESQLAQ</sequence>
<feature type="compositionally biased region" description="Basic and acidic residues" evidence="9">
    <location>
        <begin position="49"/>
        <end position="62"/>
    </location>
</feature>
<evidence type="ECO:0000256" key="10">
    <source>
        <dbReference type="SAM" id="Phobius"/>
    </source>
</evidence>
<dbReference type="GO" id="GO:0006913">
    <property type="term" value="P:nucleocytoplasmic transport"/>
    <property type="evidence" value="ECO:0007669"/>
    <property type="project" value="TreeGrafter"/>
</dbReference>
<dbReference type="InterPro" id="IPR001611">
    <property type="entry name" value="Leu-rich_rpt"/>
</dbReference>
<dbReference type="EMBL" id="CAMXCT020001549">
    <property type="protein sequence ID" value="CAL1144449.1"/>
    <property type="molecule type" value="Genomic_DNA"/>
</dbReference>
<dbReference type="InterPro" id="IPR032675">
    <property type="entry name" value="LRR_dom_sf"/>
</dbReference>
<evidence type="ECO:0000313" key="13">
    <source>
        <dbReference type="Proteomes" id="UP001152797"/>
    </source>
</evidence>
<evidence type="ECO:0000256" key="9">
    <source>
        <dbReference type="SAM" id="MobiDB-lite"/>
    </source>
</evidence>
<evidence type="ECO:0000256" key="2">
    <source>
        <dbReference type="ARBA" id="ARBA00009773"/>
    </source>
</evidence>